<protein>
    <recommendedName>
        <fullName evidence="4">Inner membrane protein YjcH</fullName>
    </recommendedName>
</protein>
<accession>A0A8H2NUH2</accession>
<feature type="transmembrane region" description="Helical" evidence="1">
    <location>
        <begin position="91"/>
        <end position="112"/>
    </location>
</feature>
<reference evidence="2 3" key="1">
    <citation type="submission" date="2019-09" db="EMBL/GenBank/DDBJ databases">
        <authorList>
            <person name="Chandra G."/>
            <person name="Truman W A."/>
        </authorList>
    </citation>
    <scope>NUCLEOTIDE SEQUENCE [LARGE SCALE GENOMIC DNA]</scope>
    <source>
        <strain evidence="2">PS900</strain>
    </source>
</reference>
<dbReference type="PANTHER" id="PTHR38598:SF1">
    <property type="entry name" value="INNER MEMBRANE PROTEIN YJCH"/>
    <property type="match status" value="1"/>
</dbReference>
<dbReference type="Pfam" id="PF04341">
    <property type="entry name" value="DUF485"/>
    <property type="match status" value="1"/>
</dbReference>
<dbReference type="Proteomes" id="UP000325723">
    <property type="component" value="Unassembled WGS sequence"/>
</dbReference>
<name>A0A8H2NUH2_PSEFL</name>
<evidence type="ECO:0000256" key="1">
    <source>
        <dbReference type="SAM" id="Phobius"/>
    </source>
</evidence>
<keyword evidence="1" id="KW-0472">Membrane</keyword>
<dbReference type="PANTHER" id="PTHR38598">
    <property type="entry name" value="INNER MEMBRANE PROTEIN YJCH"/>
    <property type="match status" value="1"/>
</dbReference>
<evidence type="ECO:0000313" key="2">
    <source>
        <dbReference type="EMBL" id="VVP26312.1"/>
    </source>
</evidence>
<proteinExistence type="predicted"/>
<dbReference type="EMBL" id="CABVIE010000013">
    <property type="protein sequence ID" value="VVP26312.1"/>
    <property type="molecule type" value="Genomic_DNA"/>
</dbReference>
<dbReference type="AlphaFoldDB" id="A0A8H2NUH2"/>
<gene>
    <name evidence="2" type="ORF">PS900_04119</name>
</gene>
<sequence length="130" mass="14708">MQAEFGSALPLHNDNKNNVELPMIDIHSTDTQRCERIRRNPKFLQLVSSRSRLAWTLSAVVLGTYYLFMLVVAFAPQWLHTPLGEHRMLTLGMPVGAAIIVFSWLLTGWYVYSANTRFDALGAAIIEESK</sequence>
<evidence type="ECO:0008006" key="4">
    <source>
        <dbReference type="Google" id="ProtNLM"/>
    </source>
</evidence>
<evidence type="ECO:0000313" key="3">
    <source>
        <dbReference type="Proteomes" id="UP000325723"/>
    </source>
</evidence>
<dbReference type="GO" id="GO:0005886">
    <property type="term" value="C:plasma membrane"/>
    <property type="evidence" value="ECO:0007669"/>
    <property type="project" value="TreeGrafter"/>
</dbReference>
<dbReference type="InterPro" id="IPR007436">
    <property type="entry name" value="DUF485"/>
</dbReference>
<comment type="caution">
    <text evidence="2">The sequence shown here is derived from an EMBL/GenBank/DDBJ whole genome shotgun (WGS) entry which is preliminary data.</text>
</comment>
<organism evidence="2 3">
    <name type="scientific">Pseudomonas fluorescens</name>
    <dbReference type="NCBI Taxonomy" id="294"/>
    <lineage>
        <taxon>Bacteria</taxon>
        <taxon>Pseudomonadati</taxon>
        <taxon>Pseudomonadota</taxon>
        <taxon>Gammaproteobacteria</taxon>
        <taxon>Pseudomonadales</taxon>
        <taxon>Pseudomonadaceae</taxon>
        <taxon>Pseudomonas</taxon>
    </lineage>
</organism>
<keyword evidence="1" id="KW-0812">Transmembrane</keyword>
<feature type="transmembrane region" description="Helical" evidence="1">
    <location>
        <begin position="53"/>
        <end position="79"/>
    </location>
</feature>
<dbReference type="InterPro" id="IPR052959">
    <property type="entry name" value="Inner_membrane_assoc"/>
</dbReference>
<keyword evidence="1" id="KW-1133">Transmembrane helix</keyword>